<feature type="region of interest" description="Disordered" evidence="5">
    <location>
        <begin position="341"/>
        <end position="369"/>
    </location>
</feature>
<keyword evidence="4 6" id="KW-0472">Membrane</keyword>
<dbReference type="GO" id="GO:0005506">
    <property type="term" value="F:iron ion binding"/>
    <property type="evidence" value="ECO:0007669"/>
    <property type="project" value="InterPro"/>
</dbReference>
<evidence type="ECO:0000256" key="7">
    <source>
        <dbReference type="SAM" id="SignalP"/>
    </source>
</evidence>
<comment type="subcellular location">
    <subcellularLocation>
        <location evidence="1">Membrane</location>
    </subcellularLocation>
</comment>
<evidence type="ECO:0000256" key="2">
    <source>
        <dbReference type="ARBA" id="ARBA00022692"/>
    </source>
</evidence>
<dbReference type="InterPro" id="IPR050307">
    <property type="entry name" value="Sterol_Desaturase_Related"/>
</dbReference>
<feature type="chain" id="PRO_5041970567" description="Fatty acid hydroxylase domain-containing protein" evidence="7">
    <location>
        <begin position="19"/>
        <end position="369"/>
    </location>
</feature>
<dbReference type="Proteomes" id="UP001224775">
    <property type="component" value="Unassembled WGS sequence"/>
</dbReference>
<dbReference type="EMBL" id="JATAAI010000028">
    <property type="protein sequence ID" value="KAK1736526.1"/>
    <property type="molecule type" value="Genomic_DNA"/>
</dbReference>
<evidence type="ECO:0000256" key="5">
    <source>
        <dbReference type="SAM" id="MobiDB-lite"/>
    </source>
</evidence>
<evidence type="ECO:0000313" key="10">
    <source>
        <dbReference type="Proteomes" id="UP001224775"/>
    </source>
</evidence>
<evidence type="ECO:0000313" key="9">
    <source>
        <dbReference type="EMBL" id="KAK1736526.1"/>
    </source>
</evidence>
<evidence type="ECO:0000256" key="4">
    <source>
        <dbReference type="ARBA" id="ARBA00023136"/>
    </source>
</evidence>
<keyword evidence="10" id="KW-1185">Reference proteome</keyword>
<feature type="transmembrane region" description="Helical" evidence="6">
    <location>
        <begin position="42"/>
        <end position="73"/>
    </location>
</feature>
<sequence length="369" mass="41634">MKFQSFIISLSLIGAATSEEQKKTIAVGSDLGGTGFTQLHRVLLGQSAATAIAIGLVLATLIPLFIVPLTRFLKRHKRSINRHLENKDKPADYTFVVTRTIVMSGAATGVFLHIAANSNNILWSLTDATPATLIKTFVGMFFIREFFAYWSHRLLHSKLLYYKFHAEHHAILHVHDDYDGYYIDFFETAVAAFNAYLPAFIIPKVHVIAVIIFEVFAAFFVFSVNHCGRDVRIAFNWSFGYAKPLVLYDSQHHDDHHVLRRGNYAELLPILDTIFGTAVVVESRRPLPAQELWKKAQKVKAEVKVTAAFKNTGNRRPSVLHRAYGSIRRLCEEEEGCGPQWERYKDSGPGRRSIKLAERARNHVPPSSG</sequence>
<dbReference type="GO" id="GO:0008610">
    <property type="term" value="P:lipid biosynthetic process"/>
    <property type="evidence" value="ECO:0007669"/>
    <property type="project" value="InterPro"/>
</dbReference>
<dbReference type="AlphaFoldDB" id="A0AAD9D713"/>
<dbReference type="GO" id="GO:0016020">
    <property type="term" value="C:membrane"/>
    <property type="evidence" value="ECO:0007669"/>
    <property type="project" value="UniProtKB-SubCell"/>
</dbReference>
<dbReference type="PANTHER" id="PTHR11863">
    <property type="entry name" value="STEROL DESATURASE"/>
    <property type="match status" value="1"/>
</dbReference>
<keyword evidence="2 6" id="KW-0812">Transmembrane</keyword>
<comment type="caution">
    <text evidence="9">The sequence shown here is derived from an EMBL/GenBank/DDBJ whole genome shotgun (WGS) entry which is preliminary data.</text>
</comment>
<feature type="transmembrane region" description="Helical" evidence="6">
    <location>
        <begin position="121"/>
        <end position="143"/>
    </location>
</feature>
<dbReference type="Pfam" id="PF04116">
    <property type="entry name" value="FA_hydroxylase"/>
    <property type="match status" value="1"/>
</dbReference>
<evidence type="ECO:0000256" key="1">
    <source>
        <dbReference type="ARBA" id="ARBA00004370"/>
    </source>
</evidence>
<organism evidence="9 10">
    <name type="scientific">Skeletonema marinoi</name>
    <dbReference type="NCBI Taxonomy" id="267567"/>
    <lineage>
        <taxon>Eukaryota</taxon>
        <taxon>Sar</taxon>
        <taxon>Stramenopiles</taxon>
        <taxon>Ochrophyta</taxon>
        <taxon>Bacillariophyta</taxon>
        <taxon>Coscinodiscophyceae</taxon>
        <taxon>Thalassiosirophycidae</taxon>
        <taxon>Thalassiosirales</taxon>
        <taxon>Skeletonemataceae</taxon>
        <taxon>Skeletonema</taxon>
        <taxon>Skeletonema marinoi-dohrnii complex</taxon>
    </lineage>
</organism>
<protein>
    <recommendedName>
        <fullName evidence="8">Fatty acid hydroxylase domain-containing protein</fullName>
    </recommendedName>
</protein>
<feature type="transmembrane region" description="Helical" evidence="6">
    <location>
        <begin position="205"/>
        <end position="224"/>
    </location>
</feature>
<reference evidence="9" key="1">
    <citation type="submission" date="2023-06" db="EMBL/GenBank/DDBJ databases">
        <title>Survivors Of The Sea: Transcriptome response of Skeletonema marinoi to long-term dormancy.</title>
        <authorList>
            <person name="Pinder M.I.M."/>
            <person name="Kourtchenko O."/>
            <person name="Robertson E.K."/>
            <person name="Larsson T."/>
            <person name="Maumus F."/>
            <person name="Osuna-Cruz C.M."/>
            <person name="Vancaester E."/>
            <person name="Stenow R."/>
            <person name="Vandepoele K."/>
            <person name="Ploug H."/>
            <person name="Bruchert V."/>
            <person name="Godhe A."/>
            <person name="Topel M."/>
        </authorList>
    </citation>
    <scope>NUCLEOTIDE SEQUENCE</scope>
    <source>
        <strain evidence="9">R05AC</strain>
    </source>
</reference>
<feature type="transmembrane region" description="Helical" evidence="6">
    <location>
        <begin position="93"/>
        <end position="115"/>
    </location>
</feature>
<feature type="domain" description="Fatty acid hydroxylase" evidence="8">
    <location>
        <begin position="138"/>
        <end position="277"/>
    </location>
</feature>
<evidence type="ECO:0000256" key="3">
    <source>
        <dbReference type="ARBA" id="ARBA00022989"/>
    </source>
</evidence>
<feature type="compositionally biased region" description="Basic and acidic residues" evidence="5">
    <location>
        <begin position="342"/>
        <end position="361"/>
    </location>
</feature>
<gene>
    <name evidence="9" type="ORF">QTG54_012548</name>
</gene>
<keyword evidence="7" id="KW-0732">Signal</keyword>
<keyword evidence="3 6" id="KW-1133">Transmembrane helix</keyword>
<dbReference type="InterPro" id="IPR006694">
    <property type="entry name" value="Fatty_acid_hydroxylase"/>
</dbReference>
<feature type="signal peptide" evidence="7">
    <location>
        <begin position="1"/>
        <end position="18"/>
    </location>
</feature>
<evidence type="ECO:0000259" key="8">
    <source>
        <dbReference type="Pfam" id="PF04116"/>
    </source>
</evidence>
<proteinExistence type="predicted"/>
<accession>A0AAD9D713</accession>
<evidence type="ECO:0000256" key="6">
    <source>
        <dbReference type="SAM" id="Phobius"/>
    </source>
</evidence>
<dbReference type="GO" id="GO:0016491">
    <property type="term" value="F:oxidoreductase activity"/>
    <property type="evidence" value="ECO:0007669"/>
    <property type="project" value="InterPro"/>
</dbReference>
<name>A0AAD9D713_9STRA</name>